<dbReference type="Gene3D" id="3.30.360.10">
    <property type="entry name" value="Dihydrodipicolinate Reductase, domain 2"/>
    <property type="match status" value="1"/>
</dbReference>
<dbReference type="NCBIfam" id="TIGR00871">
    <property type="entry name" value="zwf"/>
    <property type="match status" value="1"/>
</dbReference>
<feature type="binding site" evidence="7">
    <location>
        <position position="179"/>
    </location>
    <ligand>
        <name>substrate</name>
    </ligand>
</feature>
<evidence type="ECO:0000256" key="3">
    <source>
        <dbReference type="ARBA" id="ARBA00022526"/>
    </source>
</evidence>
<proteinExistence type="inferred from homology"/>
<dbReference type="InterPro" id="IPR022675">
    <property type="entry name" value="G6P_DH_C"/>
</dbReference>
<feature type="domain" description="Glucose-6-phosphate dehydrogenase NAD-binding" evidence="8">
    <location>
        <begin position="9"/>
        <end position="184"/>
    </location>
</feature>
<feature type="binding site" evidence="7">
    <location>
        <position position="232"/>
    </location>
    <ligand>
        <name>substrate</name>
    </ligand>
</feature>
<keyword evidence="11" id="KW-1185">Reference proteome</keyword>
<dbReference type="InterPro" id="IPR001282">
    <property type="entry name" value="G6P_DH"/>
</dbReference>
<organism evidence="10 11">
    <name type="scientific">Segatella cerevisiae</name>
    <dbReference type="NCBI Taxonomy" id="2053716"/>
    <lineage>
        <taxon>Bacteria</taxon>
        <taxon>Pseudomonadati</taxon>
        <taxon>Bacteroidota</taxon>
        <taxon>Bacteroidia</taxon>
        <taxon>Bacteroidales</taxon>
        <taxon>Prevotellaceae</taxon>
        <taxon>Segatella</taxon>
    </lineage>
</organism>
<accession>A0ABT1C173</accession>
<evidence type="ECO:0000256" key="7">
    <source>
        <dbReference type="HAMAP-Rule" id="MF_00966"/>
    </source>
</evidence>
<feature type="binding site" evidence="7">
    <location>
        <position position="338"/>
    </location>
    <ligand>
        <name>substrate</name>
    </ligand>
</feature>
<comment type="similarity">
    <text evidence="2 7">Belongs to the glucose-6-phosphate dehydrogenase family.</text>
</comment>
<feature type="binding site" evidence="7">
    <location>
        <position position="213"/>
    </location>
    <ligand>
        <name>substrate</name>
    </ligand>
</feature>
<keyword evidence="3 7" id="KW-0313">Glucose metabolism</keyword>
<evidence type="ECO:0000256" key="2">
    <source>
        <dbReference type="ARBA" id="ARBA00009975"/>
    </source>
</evidence>
<reference evidence="10 11" key="1">
    <citation type="submission" date="2022-06" db="EMBL/GenBank/DDBJ databases">
        <title>A taxonomic note on the genus Prevotella: Description of four novel genera and emended description of the genera Hallella and Xylanibacter.</title>
        <authorList>
            <person name="Hitch T.C.A."/>
        </authorList>
    </citation>
    <scope>NUCLEOTIDE SEQUENCE [LARGE SCALE GENOMIC DNA]</scope>
    <source>
        <strain evidence="10 11">DSM 100619</strain>
    </source>
</reference>
<evidence type="ECO:0000259" key="8">
    <source>
        <dbReference type="Pfam" id="PF00479"/>
    </source>
</evidence>
<evidence type="ECO:0000256" key="1">
    <source>
        <dbReference type="ARBA" id="ARBA00004937"/>
    </source>
</evidence>
<comment type="function">
    <text evidence="7">Catalyzes the oxidation of glucose 6-phosphate to 6-phosphogluconolactone.</text>
</comment>
<evidence type="ECO:0000313" key="10">
    <source>
        <dbReference type="EMBL" id="MCO6026477.1"/>
    </source>
</evidence>
<dbReference type="HAMAP" id="MF_00966">
    <property type="entry name" value="G6PD"/>
    <property type="match status" value="1"/>
</dbReference>
<dbReference type="RefSeq" id="WP_252761828.1">
    <property type="nucleotide sequence ID" value="NZ_JAMXLY010000062.1"/>
</dbReference>
<comment type="catalytic activity">
    <reaction evidence="7">
        <text>D-glucose 6-phosphate + NADP(+) = 6-phospho-D-glucono-1,5-lactone + NADPH + H(+)</text>
        <dbReference type="Rhea" id="RHEA:15841"/>
        <dbReference type="ChEBI" id="CHEBI:15378"/>
        <dbReference type="ChEBI" id="CHEBI:57783"/>
        <dbReference type="ChEBI" id="CHEBI:57955"/>
        <dbReference type="ChEBI" id="CHEBI:58349"/>
        <dbReference type="ChEBI" id="CHEBI:61548"/>
        <dbReference type="EC" id="1.1.1.49"/>
    </reaction>
</comment>
<dbReference type="SUPFAM" id="SSF51735">
    <property type="entry name" value="NAD(P)-binding Rossmann-fold domains"/>
    <property type="match status" value="1"/>
</dbReference>
<feature type="active site" description="Proton acceptor" evidence="7">
    <location>
        <position position="237"/>
    </location>
</feature>
<feature type="binding site" evidence="7">
    <location>
        <position position="333"/>
    </location>
    <ligand>
        <name>substrate</name>
    </ligand>
</feature>
<evidence type="ECO:0000256" key="5">
    <source>
        <dbReference type="ARBA" id="ARBA00023002"/>
    </source>
</evidence>
<comment type="caution">
    <text evidence="7">Lacks conserved residue(s) required for the propagation of feature annotation.</text>
</comment>
<gene>
    <name evidence="7 10" type="primary">zwf</name>
    <name evidence="10" type="ORF">NG821_11630</name>
</gene>
<dbReference type="PROSITE" id="PS00069">
    <property type="entry name" value="G6P_DEHYDROGENASE"/>
    <property type="match status" value="1"/>
</dbReference>
<dbReference type="SUPFAM" id="SSF55347">
    <property type="entry name" value="Glyceraldehyde-3-phosphate dehydrogenase-like, C-terminal domain"/>
    <property type="match status" value="1"/>
</dbReference>
<evidence type="ECO:0000259" key="9">
    <source>
        <dbReference type="Pfam" id="PF02781"/>
    </source>
</evidence>
<dbReference type="Pfam" id="PF00479">
    <property type="entry name" value="G6PD_N"/>
    <property type="match status" value="1"/>
</dbReference>
<dbReference type="Pfam" id="PF02781">
    <property type="entry name" value="G6PD_C"/>
    <property type="match status" value="1"/>
</dbReference>
<comment type="caution">
    <text evidence="10">The sequence shown here is derived from an EMBL/GenBank/DDBJ whole genome shotgun (WGS) entry which is preliminary data.</text>
</comment>
<evidence type="ECO:0000256" key="6">
    <source>
        <dbReference type="ARBA" id="ARBA00023277"/>
    </source>
</evidence>
<dbReference type="InterPro" id="IPR022674">
    <property type="entry name" value="G6P_DH_NAD-bd"/>
</dbReference>
<name>A0ABT1C173_9BACT</name>
<feature type="domain" description="Glucose-6-phosphate dehydrogenase C-terminal" evidence="9">
    <location>
        <begin position="186"/>
        <end position="480"/>
    </location>
</feature>
<feature type="binding site" evidence="7">
    <location>
        <position position="175"/>
    </location>
    <ligand>
        <name>substrate</name>
    </ligand>
</feature>
<protein>
    <recommendedName>
        <fullName evidence="7">Glucose-6-phosphate 1-dehydrogenase</fullName>
        <shortName evidence="7">G6PD</shortName>
        <ecNumber evidence="7">1.1.1.49</ecNumber>
    </recommendedName>
</protein>
<dbReference type="EC" id="1.1.1.49" evidence="7"/>
<comment type="pathway">
    <text evidence="1 7">Carbohydrate degradation; pentose phosphate pathway; D-ribulose 5-phosphate from D-glucose 6-phosphate (oxidative stage): step 1/3.</text>
</comment>
<keyword evidence="4 7" id="KW-0521">NADP</keyword>
<keyword evidence="5 7" id="KW-0560">Oxidoreductase</keyword>
<sequence>MKPKSFSFVIFGASGDLTKRKLIPALFDLFIEKRLPEKFEIIGIGRTGYDGSEYRKYLYSQLSEYIQPEKWDDDLIHSFISHIDYLTMDPAKEDGYPVLGKRLEESGSESIIYYLATPPLLYGVVPKYLKTYGLNGERTRIIVEKPFGYDLESARQLNDIYRDTFEESQVYRIDHFLGKETAQNILAFRFANSIFEPVWNRNYIDYVEITSVENLGIENRGGYYETAGTMRDMVQNHLVQLLALCAMEPPVKFDADSFRNEVVKVYDSLVPLTEDYIKDNVIRGQYMAAGNHLGYRQEKHVAPNSRTETFFAMKVEIDNWRWSGVPFFFRVGKQMPTKVTEIVVHFKNAPHLLFGHVPGVRQHANRLVLRIQPNEGIVLRFDMKLPGTGFHTKQVDMDFVYDELGDVKMGDAYARLIEDCLMGDPTLFTRADAVESSWRYFGKILEYWQKYPKTPLYGYPVGTWGPLESNSLIESVRGSWTNPCKNLIHTDEYCEL</sequence>
<dbReference type="PRINTS" id="PR00079">
    <property type="entry name" value="G6PDHDRGNASE"/>
</dbReference>
<dbReference type="PIRSF" id="PIRSF000110">
    <property type="entry name" value="G6PD"/>
    <property type="match status" value="1"/>
</dbReference>
<feature type="binding site" evidence="7">
    <location>
        <begin position="12"/>
        <end position="19"/>
    </location>
    <ligand>
        <name>NADP(+)</name>
        <dbReference type="ChEBI" id="CHEBI:58349"/>
    </ligand>
</feature>
<dbReference type="InterPro" id="IPR036291">
    <property type="entry name" value="NAD(P)-bd_dom_sf"/>
</dbReference>
<dbReference type="PANTHER" id="PTHR23429:SF0">
    <property type="entry name" value="GLUCOSE-6-PHOSPHATE 1-DEHYDROGENASE"/>
    <property type="match status" value="1"/>
</dbReference>
<evidence type="ECO:0000313" key="11">
    <source>
        <dbReference type="Proteomes" id="UP001204015"/>
    </source>
</evidence>
<keyword evidence="6 7" id="KW-0119">Carbohydrate metabolism</keyword>
<dbReference type="InterPro" id="IPR019796">
    <property type="entry name" value="G6P_DH_AS"/>
</dbReference>
<feature type="binding site" evidence="7">
    <location>
        <position position="145"/>
    </location>
    <ligand>
        <name>NADP(+)</name>
        <dbReference type="ChEBI" id="CHEBI:58349"/>
    </ligand>
</feature>
<evidence type="ECO:0000256" key="4">
    <source>
        <dbReference type="ARBA" id="ARBA00022857"/>
    </source>
</evidence>
<dbReference type="Proteomes" id="UP001204015">
    <property type="component" value="Unassembled WGS sequence"/>
</dbReference>
<feature type="binding site" evidence="7">
    <location>
        <position position="46"/>
    </location>
    <ligand>
        <name>NADP(+)</name>
        <dbReference type="ChEBI" id="CHEBI:58349"/>
    </ligand>
</feature>
<dbReference type="EMBL" id="JAMXLY010000062">
    <property type="protein sequence ID" value="MCO6026477.1"/>
    <property type="molecule type" value="Genomic_DNA"/>
</dbReference>
<dbReference type="PANTHER" id="PTHR23429">
    <property type="entry name" value="GLUCOSE-6-PHOSPHATE 1-DEHYDROGENASE G6PD"/>
    <property type="match status" value="1"/>
</dbReference>
<dbReference type="Gene3D" id="3.40.50.720">
    <property type="entry name" value="NAD(P)-binding Rossmann-like Domain"/>
    <property type="match status" value="1"/>
</dbReference>